<dbReference type="Pfam" id="PF12833">
    <property type="entry name" value="HTH_18"/>
    <property type="match status" value="1"/>
</dbReference>
<dbReference type="Gene3D" id="1.10.10.60">
    <property type="entry name" value="Homeodomain-like"/>
    <property type="match status" value="2"/>
</dbReference>
<dbReference type="PANTHER" id="PTHR43280:SF28">
    <property type="entry name" value="HTH-TYPE TRANSCRIPTIONAL ACTIVATOR RHAS"/>
    <property type="match status" value="1"/>
</dbReference>
<dbReference type="SUPFAM" id="SSF51215">
    <property type="entry name" value="Regulatory protein AraC"/>
    <property type="match status" value="1"/>
</dbReference>
<dbReference type="Pfam" id="PF02311">
    <property type="entry name" value="AraC_binding"/>
    <property type="match status" value="1"/>
</dbReference>
<proteinExistence type="predicted"/>
<dbReference type="PANTHER" id="PTHR43280">
    <property type="entry name" value="ARAC-FAMILY TRANSCRIPTIONAL REGULATOR"/>
    <property type="match status" value="1"/>
</dbReference>
<dbReference type="RefSeq" id="WP_191204272.1">
    <property type="nucleotide sequence ID" value="NZ_JACXZA010000003.1"/>
</dbReference>
<dbReference type="InterPro" id="IPR018060">
    <property type="entry name" value="HTH_AraC"/>
</dbReference>
<organism evidence="5 6">
    <name type="scientific">Paenibacillus terricola</name>
    <dbReference type="NCBI Taxonomy" id="2763503"/>
    <lineage>
        <taxon>Bacteria</taxon>
        <taxon>Bacillati</taxon>
        <taxon>Bacillota</taxon>
        <taxon>Bacilli</taxon>
        <taxon>Bacillales</taxon>
        <taxon>Paenibacillaceae</taxon>
        <taxon>Paenibacillus</taxon>
    </lineage>
</organism>
<evidence type="ECO:0000313" key="6">
    <source>
        <dbReference type="Proteomes" id="UP000609346"/>
    </source>
</evidence>
<name>A0ABR8MVM6_9BACL</name>
<dbReference type="InterPro" id="IPR020449">
    <property type="entry name" value="Tscrpt_reg_AraC-type_HTH"/>
</dbReference>
<sequence>MQPYRKPFHFDPNFPFELVYKGIRYSDKELPDHLHDMYEIVYVHEGHGMFFINGSLYEKGKDDLFLIPGNTLHRAYPSENDPIVSTAIFFAPSLIQNDSLDDGYDPLRCFNMARRKKQYKIELSDPLRQTIEAVIHTMVGELKTREYGYRHALQLQLQRLLLDLSRHPFTKEASPSKVSGFVPQWIHNALRDIDHDPVRCGGLAELSEKANISPGHFSRVFKQITGMNVIEYVNAKRLIIAKELLLSTDDNVETIALACGFQGMRHFYEAFKKITGLTPRAYRIQGK</sequence>
<evidence type="ECO:0000313" key="5">
    <source>
        <dbReference type="EMBL" id="MBD3920012.1"/>
    </source>
</evidence>
<dbReference type="InterPro" id="IPR009057">
    <property type="entry name" value="Homeodomain-like_sf"/>
</dbReference>
<dbReference type="Proteomes" id="UP000609346">
    <property type="component" value="Unassembled WGS sequence"/>
</dbReference>
<dbReference type="SMART" id="SM00342">
    <property type="entry name" value="HTH_ARAC"/>
    <property type="match status" value="1"/>
</dbReference>
<keyword evidence="6" id="KW-1185">Reference proteome</keyword>
<evidence type="ECO:0000256" key="1">
    <source>
        <dbReference type="ARBA" id="ARBA00023015"/>
    </source>
</evidence>
<protein>
    <submittedName>
        <fullName evidence="5">AraC family transcriptional regulator</fullName>
    </submittedName>
</protein>
<evidence type="ECO:0000256" key="3">
    <source>
        <dbReference type="ARBA" id="ARBA00023163"/>
    </source>
</evidence>
<dbReference type="PRINTS" id="PR00032">
    <property type="entry name" value="HTHARAC"/>
</dbReference>
<evidence type="ECO:0000256" key="2">
    <source>
        <dbReference type="ARBA" id="ARBA00023125"/>
    </source>
</evidence>
<keyword evidence="2" id="KW-0238">DNA-binding</keyword>
<dbReference type="PROSITE" id="PS00041">
    <property type="entry name" value="HTH_ARAC_FAMILY_1"/>
    <property type="match status" value="1"/>
</dbReference>
<dbReference type="SUPFAM" id="SSF46689">
    <property type="entry name" value="Homeodomain-like"/>
    <property type="match status" value="2"/>
</dbReference>
<gene>
    <name evidence="5" type="ORF">H8B09_14705</name>
</gene>
<dbReference type="EMBL" id="JACXZA010000003">
    <property type="protein sequence ID" value="MBD3920012.1"/>
    <property type="molecule type" value="Genomic_DNA"/>
</dbReference>
<keyword evidence="1" id="KW-0805">Transcription regulation</keyword>
<keyword evidence="3" id="KW-0804">Transcription</keyword>
<dbReference type="InterPro" id="IPR037923">
    <property type="entry name" value="HTH-like"/>
</dbReference>
<accession>A0ABR8MVM6</accession>
<reference evidence="5 6" key="1">
    <citation type="submission" date="2020-09" db="EMBL/GenBank/DDBJ databases">
        <title>Paenibacillus sp. strain PR3 16S rRNA gene Genome sequencing and assembly.</title>
        <authorList>
            <person name="Kim J."/>
        </authorList>
    </citation>
    <scope>NUCLEOTIDE SEQUENCE [LARGE SCALE GENOMIC DNA]</scope>
    <source>
        <strain evidence="5 6">PR3</strain>
    </source>
</reference>
<comment type="caution">
    <text evidence="5">The sequence shown here is derived from an EMBL/GenBank/DDBJ whole genome shotgun (WGS) entry which is preliminary data.</text>
</comment>
<dbReference type="InterPro" id="IPR018062">
    <property type="entry name" value="HTH_AraC-typ_CS"/>
</dbReference>
<dbReference type="InterPro" id="IPR003313">
    <property type="entry name" value="AraC-bd"/>
</dbReference>
<feature type="domain" description="HTH araC/xylS-type" evidence="4">
    <location>
        <begin position="187"/>
        <end position="285"/>
    </location>
</feature>
<dbReference type="Gene3D" id="2.60.120.10">
    <property type="entry name" value="Jelly Rolls"/>
    <property type="match status" value="1"/>
</dbReference>
<evidence type="ECO:0000259" key="4">
    <source>
        <dbReference type="PROSITE" id="PS01124"/>
    </source>
</evidence>
<dbReference type="PROSITE" id="PS01124">
    <property type="entry name" value="HTH_ARAC_FAMILY_2"/>
    <property type="match status" value="1"/>
</dbReference>
<dbReference type="InterPro" id="IPR014710">
    <property type="entry name" value="RmlC-like_jellyroll"/>
</dbReference>